<keyword evidence="1" id="KW-1133">Transmembrane helix</keyword>
<name>A0AAE4BTN8_9BACT</name>
<keyword evidence="1" id="KW-0472">Membrane</keyword>
<dbReference type="AlphaFoldDB" id="A0AAE4BTN8"/>
<feature type="transmembrane region" description="Helical" evidence="1">
    <location>
        <begin position="77"/>
        <end position="97"/>
    </location>
</feature>
<accession>A0AAE4BTN8</accession>
<feature type="transmembrane region" description="Helical" evidence="1">
    <location>
        <begin position="109"/>
        <end position="127"/>
    </location>
</feature>
<dbReference type="Proteomes" id="UP001185092">
    <property type="component" value="Unassembled WGS sequence"/>
</dbReference>
<dbReference type="RefSeq" id="WP_309939813.1">
    <property type="nucleotide sequence ID" value="NZ_AP025305.1"/>
</dbReference>
<evidence type="ECO:0000256" key="1">
    <source>
        <dbReference type="SAM" id="Phobius"/>
    </source>
</evidence>
<gene>
    <name evidence="2" type="ORF">HNQ88_003046</name>
</gene>
<feature type="transmembrane region" description="Helical" evidence="1">
    <location>
        <begin position="51"/>
        <end position="70"/>
    </location>
</feature>
<protein>
    <recommendedName>
        <fullName evidence="4">DUF4345 domain-containing protein</fullName>
    </recommendedName>
</protein>
<evidence type="ECO:0000313" key="2">
    <source>
        <dbReference type="EMBL" id="MDR6239998.1"/>
    </source>
</evidence>
<dbReference type="InterPro" id="IPR025597">
    <property type="entry name" value="DUF4345"/>
</dbReference>
<evidence type="ECO:0008006" key="4">
    <source>
        <dbReference type="Google" id="ProtNLM"/>
    </source>
</evidence>
<dbReference type="EMBL" id="JAVDQD010000003">
    <property type="protein sequence ID" value="MDR6239998.1"/>
    <property type="molecule type" value="Genomic_DNA"/>
</dbReference>
<keyword evidence="1" id="KW-0812">Transmembrane</keyword>
<dbReference type="Pfam" id="PF14248">
    <property type="entry name" value="DUF4345"/>
    <property type="match status" value="1"/>
</dbReference>
<reference evidence="2" key="1">
    <citation type="submission" date="2023-07" db="EMBL/GenBank/DDBJ databases">
        <title>Genomic Encyclopedia of Type Strains, Phase IV (KMG-IV): sequencing the most valuable type-strain genomes for metagenomic binning, comparative biology and taxonomic classification.</title>
        <authorList>
            <person name="Goeker M."/>
        </authorList>
    </citation>
    <scope>NUCLEOTIDE SEQUENCE</scope>
    <source>
        <strain evidence="2">DSM 26174</strain>
    </source>
</reference>
<keyword evidence="3" id="KW-1185">Reference proteome</keyword>
<proteinExistence type="predicted"/>
<comment type="caution">
    <text evidence="2">The sequence shown here is derived from an EMBL/GenBank/DDBJ whole genome shotgun (WGS) entry which is preliminary data.</text>
</comment>
<sequence length="129" mass="13850">MEIFSIITLALSGLLLLMVGTMRLVNPIKTFSNNSEIILANQVDILNEARGTSAMMLLGGLIILMGTIVSPQAQASHLVAVLIFFGFGVGRVVSMAVDGKPNKKLIQGLISEFLLGSLNLIALFFFLKN</sequence>
<evidence type="ECO:0000313" key="3">
    <source>
        <dbReference type="Proteomes" id="UP001185092"/>
    </source>
</evidence>
<organism evidence="2 3">
    <name type="scientific">Aureibacter tunicatorum</name>
    <dbReference type="NCBI Taxonomy" id="866807"/>
    <lineage>
        <taxon>Bacteria</taxon>
        <taxon>Pseudomonadati</taxon>
        <taxon>Bacteroidota</taxon>
        <taxon>Cytophagia</taxon>
        <taxon>Cytophagales</taxon>
        <taxon>Persicobacteraceae</taxon>
        <taxon>Aureibacter</taxon>
    </lineage>
</organism>